<protein>
    <submittedName>
        <fullName evidence="2">NADPH:quinone reductase</fullName>
    </submittedName>
</protein>
<organism evidence="2 3">
    <name type="scientific">Evansella caseinilytica</name>
    <dbReference type="NCBI Taxonomy" id="1503961"/>
    <lineage>
        <taxon>Bacteria</taxon>
        <taxon>Bacillati</taxon>
        <taxon>Bacillota</taxon>
        <taxon>Bacilli</taxon>
        <taxon>Bacillales</taxon>
        <taxon>Bacillaceae</taxon>
        <taxon>Evansella</taxon>
    </lineage>
</organism>
<name>A0A1H3USF7_9BACI</name>
<dbReference type="Proteomes" id="UP000198935">
    <property type="component" value="Unassembled WGS sequence"/>
</dbReference>
<dbReference type="SMART" id="SM00829">
    <property type="entry name" value="PKS_ER"/>
    <property type="match status" value="1"/>
</dbReference>
<dbReference type="CDD" id="cd08267">
    <property type="entry name" value="MDR1"/>
    <property type="match status" value="1"/>
</dbReference>
<reference evidence="3" key="1">
    <citation type="submission" date="2016-10" db="EMBL/GenBank/DDBJ databases">
        <authorList>
            <person name="Varghese N."/>
            <person name="Submissions S."/>
        </authorList>
    </citation>
    <scope>NUCLEOTIDE SEQUENCE [LARGE SCALE GENOMIC DNA]</scope>
    <source>
        <strain evidence="3">SP</strain>
    </source>
</reference>
<evidence type="ECO:0000313" key="3">
    <source>
        <dbReference type="Proteomes" id="UP000198935"/>
    </source>
</evidence>
<dbReference type="PANTHER" id="PTHR44013">
    <property type="entry name" value="ZINC-TYPE ALCOHOL DEHYDROGENASE-LIKE PROTEIN C16A3.02C"/>
    <property type="match status" value="1"/>
</dbReference>
<dbReference type="SUPFAM" id="SSF50129">
    <property type="entry name" value="GroES-like"/>
    <property type="match status" value="1"/>
</dbReference>
<dbReference type="InterPro" id="IPR013154">
    <property type="entry name" value="ADH-like_N"/>
</dbReference>
<sequence>MKAIVCTKYGPPEVLQLQEVEKPTPKDKQLLVRVYATAVNSADWRLRAAIPSVVRLFFGLTKPRQPILGGAFAGIVEQIGKAVDQFKPGDKVFGMTGMSVGTYAEYVCVFQDGCVAVMPQNIDYAASASVPFGATTALHFLKKVKLVRGEKLLVYGASGAVGSAAVQFARHIDSEVTAVCNSANLPWVQELGAERVIDYHREDFTKNDAKYDVVFETVNKLPYAHCKKLLKRGGRLILGSAGFADMLKGVWGSASSSSQILTGVAQETQEDVRFVRELIEQGAYVPIIDKTYLLPEMAEAHRYVQQGHKKGNVVVYID</sequence>
<dbReference type="GO" id="GO:0016491">
    <property type="term" value="F:oxidoreductase activity"/>
    <property type="evidence" value="ECO:0007669"/>
    <property type="project" value="InterPro"/>
</dbReference>
<evidence type="ECO:0000259" key="1">
    <source>
        <dbReference type="SMART" id="SM00829"/>
    </source>
</evidence>
<dbReference type="InterPro" id="IPR052733">
    <property type="entry name" value="Chloroplast_QOR"/>
</dbReference>
<dbReference type="EMBL" id="FNPI01000025">
    <property type="protein sequence ID" value="SDZ65268.1"/>
    <property type="molecule type" value="Genomic_DNA"/>
</dbReference>
<dbReference type="InterPro" id="IPR011032">
    <property type="entry name" value="GroES-like_sf"/>
</dbReference>
<dbReference type="AlphaFoldDB" id="A0A1H3USF7"/>
<feature type="domain" description="Enoyl reductase (ER)" evidence="1">
    <location>
        <begin position="10"/>
        <end position="315"/>
    </location>
</feature>
<dbReference type="Gene3D" id="3.40.50.720">
    <property type="entry name" value="NAD(P)-binding Rossmann-like Domain"/>
    <property type="match status" value="1"/>
</dbReference>
<dbReference type="InterPro" id="IPR036291">
    <property type="entry name" value="NAD(P)-bd_dom_sf"/>
</dbReference>
<dbReference type="SUPFAM" id="SSF51735">
    <property type="entry name" value="NAD(P)-binding Rossmann-fold domains"/>
    <property type="match status" value="1"/>
</dbReference>
<gene>
    <name evidence="2" type="ORF">SAMN05421736_12537</name>
</gene>
<dbReference type="InterPro" id="IPR020843">
    <property type="entry name" value="ER"/>
</dbReference>
<accession>A0A1H3USF7</accession>
<dbReference type="PANTHER" id="PTHR44013:SF1">
    <property type="entry name" value="ZINC-TYPE ALCOHOL DEHYDROGENASE-LIKE PROTEIN C16A3.02C"/>
    <property type="match status" value="1"/>
</dbReference>
<evidence type="ECO:0000313" key="2">
    <source>
        <dbReference type="EMBL" id="SDZ65268.1"/>
    </source>
</evidence>
<dbReference type="Pfam" id="PF13602">
    <property type="entry name" value="ADH_zinc_N_2"/>
    <property type="match status" value="1"/>
</dbReference>
<dbReference type="STRING" id="1503961.SAMN05421736_12537"/>
<dbReference type="OrthoDB" id="9792162at2"/>
<dbReference type="Pfam" id="PF08240">
    <property type="entry name" value="ADH_N"/>
    <property type="match status" value="1"/>
</dbReference>
<dbReference type="Gene3D" id="3.90.180.10">
    <property type="entry name" value="Medium-chain alcohol dehydrogenases, catalytic domain"/>
    <property type="match status" value="1"/>
</dbReference>
<keyword evidence="3" id="KW-1185">Reference proteome</keyword>
<proteinExistence type="predicted"/>